<gene>
    <name evidence="1" type="ORF">Sxan_02600</name>
</gene>
<keyword evidence="2" id="KW-1185">Reference proteome</keyword>
<sequence length="269" mass="29655">MVGEGKQQLFVNRWGDTSGSEPAGRKSHRETCRCFDQSKPHPRARVGFHTELQDTSAPGWKHLLELIDEAAADGREEFRPLLELSPEERRQVVTLPPAIGKLTAVKHLMLYGSNLVRLPSEIGAMTSLEEFTPYTSYRLHWFPYEITRCTGLMRSTVSTRSLFGNHKLRAPFPRLAPARSSVTGLDTADLDARRWGTTAVSSCSVCDQPIEQGGLHPAWISLRVATDVLPLLVNACSPQCVASLPQAPEGYVRSAHAGGRVSQPAADWD</sequence>
<evidence type="ECO:0000313" key="1">
    <source>
        <dbReference type="EMBL" id="GHI82896.1"/>
    </source>
</evidence>
<dbReference type="RefSeq" id="WP_234321685.1">
    <property type="nucleotide sequence ID" value="NZ_BNEE01000003.1"/>
</dbReference>
<organism evidence="1 2">
    <name type="scientific">Streptomyces xanthophaeus</name>
    <dbReference type="NCBI Taxonomy" id="67385"/>
    <lineage>
        <taxon>Bacteria</taxon>
        <taxon>Bacillati</taxon>
        <taxon>Actinomycetota</taxon>
        <taxon>Actinomycetes</taxon>
        <taxon>Kitasatosporales</taxon>
        <taxon>Streptomycetaceae</taxon>
        <taxon>Streptomyces</taxon>
    </lineage>
</organism>
<evidence type="ECO:0000313" key="2">
    <source>
        <dbReference type="Proteomes" id="UP000600026"/>
    </source>
</evidence>
<dbReference type="Gene3D" id="3.80.10.10">
    <property type="entry name" value="Ribonuclease Inhibitor"/>
    <property type="match status" value="1"/>
</dbReference>
<dbReference type="SUPFAM" id="SSF52058">
    <property type="entry name" value="L domain-like"/>
    <property type="match status" value="1"/>
</dbReference>
<reference evidence="1" key="1">
    <citation type="submission" date="2020-09" db="EMBL/GenBank/DDBJ databases">
        <title>Whole genome shotgun sequence of Streptomyces xanthophaeus NBRC 12829.</title>
        <authorList>
            <person name="Komaki H."/>
            <person name="Tamura T."/>
        </authorList>
    </citation>
    <scope>NUCLEOTIDE SEQUENCE</scope>
    <source>
        <strain evidence="1">NBRC 12829</strain>
    </source>
</reference>
<dbReference type="Proteomes" id="UP000600026">
    <property type="component" value="Unassembled WGS sequence"/>
</dbReference>
<dbReference type="AlphaFoldDB" id="A0A919LB32"/>
<evidence type="ECO:0008006" key="3">
    <source>
        <dbReference type="Google" id="ProtNLM"/>
    </source>
</evidence>
<name>A0A919LB32_9ACTN</name>
<protein>
    <recommendedName>
        <fullName evidence="3">Leucine-rich repeat domain-containing protein</fullName>
    </recommendedName>
</protein>
<dbReference type="InterPro" id="IPR032675">
    <property type="entry name" value="LRR_dom_sf"/>
</dbReference>
<dbReference type="EMBL" id="BNEE01000003">
    <property type="protein sequence ID" value="GHI82896.1"/>
    <property type="molecule type" value="Genomic_DNA"/>
</dbReference>
<accession>A0A919LB32</accession>
<comment type="caution">
    <text evidence="1">The sequence shown here is derived from an EMBL/GenBank/DDBJ whole genome shotgun (WGS) entry which is preliminary data.</text>
</comment>
<proteinExistence type="predicted"/>